<dbReference type="Proteomes" id="UP000828390">
    <property type="component" value="Unassembled WGS sequence"/>
</dbReference>
<accession>A0A9D4JU83</accession>
<name>A0A9D4JU83_DREPO</name>
<comment type="caution">
    <text evidence="2">The sequence shown here is derived from an EMBL/GenBank/DDBJ whole genome shotgun (WGS) entry which is preliminary data.</text>
</comment>
<proteinExistence type="predicted"/>
<keyword evidence="4" id="KW-1185">Reference proteome</keyword>
<reference evidence="2" key="1">
    <citation type="journal article" date="2019" name="bioRxiv">
        <title>The Genome of the Zebra Mussel, Dreissena polymorpha: A Resource for Invasive Species Research.</title>
        <authorList>
            <person name="McCartney M.A."/>
            <person name="Auch B."/>
            <person name="Kono T."/>
            <person name="Mallez S."/>
            <person name="Zhang Y."/>
            <person name="Obille A."/>
            <person name="Becker A."/>
            <person name="Abrahante J.E."/>
            <person name="Garbe J."/>
            <person name="Badalamenti J.P."/>
            <person name="Herman A."/>
            <person name="Mangelson H."/>
            <person name="Liachko I."/>
            <person name="Sullivan S."/>
            <person name="Sone E.D."/>
            <person name="Koren S."/>
            <person name="Silverstein K.A.T."/>
            <person name="Beckman K.B."/>
            <person name="Gohl D.M."/>
        </authorList>
    </citation>
    <scope>NUCLEOTIDE SEQUENCE</scope>
    <source>
        <strain evidence="2">Duluth1</strain>
        <tissue evidence="2">Whole animal</tissue>
    </source>
</reference>
<evidence type="ECO:0000313" key="3">
    <source>
        <dbReference type="EMBL" id="KAH3820850.1"/>
    </source>
</evidence>
<protein>
    <submittedName>
        <fullName evidence="2">Uncharacterized protein</fullName>
    </submittedName>
</protein>
<dbReference type="EMBL" id="JAIWYP010000005">
    <property type="protein sequence ID" value="KAH3820728.1"/>
    <property type="molecule type" value="Genomic_DNA"/>
</dbReference>
<organism evidence="2 4">
    <name type="scientific">Dreissena polymorpha</name>
    <name type="common">Zebra mussel</name>
    <name type="synonym">Mytilus polymorpha</name>
    <dbReference type="NCBI Taxonomy" id="45954"/>
    <lineage>
        <taxon>Eukaryota</taxon>
        <taxon>Metazoa</taxon>
        <taxon>Spiralia</taxon>
        <taxon>Lophotrochozoa</taxon>
        <taxon>Mollusca</taxon>
        <taxon>Bivalvia</taxon>
        <taxon>Autobranchia</taxon>
        <taxon>Heteroconchia</taxon>
        <taxon>Euheterodonta</taxon>
        <taxon>Imparidentia</taxon>
        <taxon>Neoheterodontei</taxon>
        <taxon>Myida</taxon>
        <taxon>Dreissenoidea</taxon>
        <taxon>Dreissenidae</taxon>
        <taxon>Dreissena</taxon>
    </lineage>
</organism>
<dbReference type="AlphaFoldDB" id="A0A9D4JU83"/>
<evidence type="ECO:0000256" key="1">
    <source>
        <dbReference type="SAM" id="MobiDB-lite"/>
    </source>
</evidence>
<sequence>MRGNNCTIGGTMPKDLGRDEMAKGVDPVTLVIPLPKKDNLKLCENNRTISLISLPSSHALHHPLSIEK</sequence>
<dbReference type="EMBL" id="JAIWYP010000005">
    <property type="protein sequence ID" value="KAH3820850.1"/>
    <property type="molecule type" value="Genomic_DNA"/>
</dbReference>
<evidence type="ECO:0000313" key="2">
    <source>
        <dbReference type="EMBL" id="KAH3820728.1"/>
    </source>
</evidence>
<reference evidence="2" key="2">
    <citation type="submission" date="2020-11" db="EMBL/GenBank/DDBJ databases">
        <authorList>
            <person name="McCartney M.A."/>
            <person name="Auch B."/>
            <person name="Kono T."/>
            <person name="Mallez S."/>
            <person name="Becker A."/>
            <person name="Gohl D.M."/>
            <person name="Silverstein K.A.T."/>
            <person name="Koren S."/>
            <person name="Bechman K.B."/>
            <person name="Herman A."/>
            <person name="Abrahante J.E."/>
            <person name="Garbe J."/>
        </authorList>
    </citation>
    <scope>NUCLEOTIDE SEQUENCE</scope>
    <source>
        <strain evidence="2">Duluth1</strain>
        <tissue evidence="2">Whole animal</tissue>
    </source>
</reference>
<feature type="region of interest" description="Disordered" evidence="1">
    <location>
        <begin position="1"/>
        <end position="20"/>
    </location>
</feature>
<gene>
    <name evidence="2" type="ORF">DPMN_122477</name>
    <name evidence="3" type="ORF">DPMN_122599</name>
</gene>
<evidence type="ECO:0000313" key="4">
    <source>
        <dbReference type="Proteomes" id="UP000828390"/>
    </source>
</evidence>